<dbReference type="RefSeq" id="WP_137975987.1">
    <property type="nucleotide sequence ID" value="NZ_BAAASO010000072.1"/>
</dbReference>
<protein>
    <recommendedName>
        <fullName evidence="8">Ferredoxin</fullName>
    </recommendedName>
</protein>
<organism evidence="9 10">
    <name type="scientific">Streptomyces violaceusniger</name>
    <dbReference type="NCBI Taxonomy" id="68280"/>
    <lineage>
        <taxon>Bacteria</taxon>
        <taxon>Bacillati</taxon>
        <taxon>Actinomycetota</taxon>
        <taxon>Actinomycetes</taxon>
        <taxon>Kitasatosporales</taxon>
        <taxon>Streptomycetaceae</taxon>
        <taxon>Streptomyces</taxon>
        <taxon>Streptomyces violaceusniger group</taxon>
    </lineage>
</organism>
<comment type="cofactor">
    <cofactor evidence="1">
        <name>[3Fe-4S] cluster</name>
        <dbReference type="ChEBI" id="CHEBI:21137"/>
    </cofactor>
</comment>
<accession>A0A4D4KTT5</accession>
<evidence type="ECO:0000256" key="5">
    <source>
        <dbReference type="ARBA" id="ARBA00023004"/>
    </source>
</evidence>
<keyword evidence="4 8" id="KW-0249">Electron transport</keyword>
<dbReference type="EMBL" id="BJHW01000001">
    <property type="protein sequence ID" value="GDY49980.1"/>
    <property type="molecule type" value="Genomic_DNA"/>
</dbReference>
<gene>
    <name evidence="9" type="ORF">SVIO_006030</name>
</gene>
<dbReference type="PANTHER" id="PTHR36923:SF3">
    <property type="entry name" value="FERREDOXIN"/>
    <property type="match status" value="1"/>
</dbReference>
<name>A0A4D4KTT5_STRVO</name>
<dbReference type="OrthoDB" id="9803319at2"/>
<dbReference type="GO" id="GO:0009055">
    <property type="term" value="F:electron transfer activity"/>
    <property type="evidence" value="ECO:0007669"/>
    <property type="project" value="UniProtKB-UniRule"/>
</dbReference>
<dbReference type="InterPro" id="IPR001080">
    <property type="entry name" value="3Fe4S_ferredoxin"/>
</dbReference>
<evidence type="ECO:0000313" key="9">
    <source>
        <dbReference type="EMBL" id="GDY49980.1"/>
    </source>
</evidence>
<keyword evidence="5 8" id="KW-0408">Iron</keyword>
<evidence type="ECO:0000256" key="4">
    <source>
        <dbReference type="ARBA" id="ARBA00022982"/>
    </source>
</evidence>
<evidence type="ECO:0000256" key="7">
    <source>
        <dbReference type="ARBA" id="ARBA00023291"/>
    </source>
</evidence>
<keyword evidence="10" id="KW-1185">Reference proteome</keyword>
<keyword evidence="3 8" id="KW-0479">Metal-binding</keyword>
<evidence type="ECO:0000256" key="1">
    <source>
        <dbReference type="ARBA" id="ARBA00001927"/>
    </source>
</evidence>
<keyword evidence="6 8" id="KW-0411">Iron-sulfur</keyword>
<dbReference type="Pfam" id="PF13370">
    <property type="entry name" value="Fer4_13"/>
    <property type="match status" value="1"/>
</dbReference>
<evidence type="ECO:0000256" key="6">
    <source>
        <dbReference type="ARBA" id="ARBA00023014"/>
    </source>
</evidence>
<reference evidence="9 10" key="1">
    <citation type="journal article" date="2020" name="Int. J. Syst. Evol. Microbiol.">
        <title>Reclassification of Streptomyces castelarensis and Streptomyces sporoclivatus as later heterotypic synonyms of Streptomyces antimycoticus.</title>
        <authorList>
            <person name="Komaki H."/>
            <person name="Tamura T."/>
        </authorList>
    </citation>
    <scope>NUCLEOTIDE SEQUENCE [LARGE SCALE GENOMIC DNA]</scope>
    <source>
        <strain evidence="9 10">NBRC 13459</strain>
    </source>
</reference>
<dbReference type="GO" id="GO:0005506">
    <property type="term" value="F:iron ion binding"/>
    <property type="evidence" value="ECO:0007669"/>
    <property type="project" value="UniProtKB-UniRule"/>
</dbReference>
<keyword evidence="7" id="KW-0003">3Fe-4S</keyword>
<keyword evidence="2 8" id="KW-0813">Transport</keyword>
<comment type="function">
    <text evidence="8">Ferredoxins are iron-sulfur proteins that transfer electrons in a wide variety of metabolic reactions.</text>
</comment>
<evidence type="ECO:0000256" key="3">
    <source>
        <dbReference type="ARBA" id="ARBA00022723"/>
    </source>
</evidence>
<dbReference type="InterPro" id="IPR051269">
    <property type="entry name" value="Fe-S_cluster_ET"/>
</dbReference>
<evidence type="ECO:0000256" key="8">
    <source>
        <dbReference type="RuleBase" id="RU368020"/>
    </source>
</evidence>
<sequence>MRLAVDREICVSSGSCVSSDPAVFDQDAEDGRVFLLHEAPGPEHRDAVLQAVHSCPVGALKIVEDG</sequence>
<dbReference type="PANTHER" id="PTHR36923">
    <property type="entry name" value="FERREDOXIN"/>
    <property type="match status" value="1"/>
</dbReference>
<dbReference type="Gene3D" id="3.30.70.20">
    <property type="match status" value="1"/>
</dbReference>
<dbReference type="Proteomes" id="UP000301309">
    <property type="component" value="Unassembled WGS sequence"/>
</dbReference>
<evidence type="ECO:0000313" key="10">
    <source>
        <dbReference type="Proteomes" id="UP000301309"/>
    </source>
</evidence>
<evidence type="ECO:0000256" key="2">
    <source>
        <dbReference type="ARBA" id="ARBA00022448"/>
    </source>
</evidence>
<proteinExistence type="predicted"/>
<dbReference type="PRINTS" id="PR00352">
    <property type="entry name" value="3FE4SFRDOXIN"/>
</dbReference>
<dbReference type="AlphaFoldDB" id="A0A4D4KTT5"/>
<comment type="caution">
    <text evidence="9">The sequence shown here is derived from an EMBL/GenBank/DDBJ whole genome shotgun (WGS) entry which is preliminary data.</text>
</comment>
<dbReference type="GO" id="GO:0051538">
    <property type="term" value="F:3 iron, 4 sulfur cluster binding"/>
    <property type="evidence" value="ECO:0007669"/>
    <property type="project" value="UniProtKB-KW"/>
</dbReference>
<dbReference type="SUPFAM" id="SSF54862">
    <property type="entry name" value="4Fe-4S ferredoxins"/>
    <property type="match status" value="1"/>
</dbReference>